<dbReference type="GO" id="GO:0005737">
    <property type="term" value="C:cytoplasm"/>
    <property type="evidence" value="ECO:0007669"/>
    <property type="project" value="TreeGrafter"/>
</dbReference>
<name>A0A3L6NIH0_FUSOX</name>
<keyword evidence="1" id="KW-0175">Coiled coil</keyword>
<evidence type="ECO:0000259" key="2">
    <source>
        <dbReference type="Pfam" id="PF00899"/>
    </source>
</evidence>
<evidence type="ECO:0000313" key="3">
    <source>
        <dbReference type="EMBL" id="RKK17848.1"/>
    </source>
</evidence>
<dbReference type="SUPFAM" id="SSF69572">
    <property type="entry name" value="Activating enzymes of the ubiquitin-like proteins"/>
    <property type="match status" value="1"/>
</dbReference>
<dbReference type="InterPro" id="IPR035985">
    <property type="entry name" value="Ubiquitin-activating_enz"/>
</dbReference>
<dbReference type="GO" id="GO:0004792">
    <property type="term" value="F:thiosulfate-cyanide sulfurtransferase activity"/>
    <property type="evidence" value="ECO:0007669"/>
    <property type="project" value="TreeGrafter"/>
</dbReference>
<dbReference type="GO" id="GO:0042292">
    <property type="term" value="F:URM1 activating enzyme activity"/>
    <property type="evidence" value="ECO:0007669"/>
    <property type="project" value="TreeGrafter"/>
</dbReference>
<dbReference type="Proteomes" id="UP000270866">
    <property type="component" value="Unassembled WGS sequence"/>
</dbReference>
<dbReference type="Gene3D" id="3.40.50.720">
    <property type="entry name" value="NAD(P)-binding Rossmann-like Domain"/>
    <property type="match status" value="1"/>
</dbReference>
<dbReference type="Pfam" id="PF00899">
    <property type="entry name" value="ThiF"/>
    <property type="match status" value="1"/>
</dbReference>
<proteinExistence type="predicted"/>
<evidence type="ECO:0000313" key="4">
    <source>
        <dbReference type="Proteomes" id="UP000270866"/>
    </source>
</evidence>
<dbReference type="EMBL" id="MRCU01000005">
    <property type="protein sequence ID" value="RKK17848.1"/>
    <property type="molecule type" value="Genomic_DNA"/>
</dbReference>
<dbReference type="InterPro" id="IPR045886">
    <property type="entry name" value="ThiF/MoeB/HesA"/>
</dbReference>
<protein>
    <recommendedName>
        <fullName evidence="2">THIF-type NAD/FAD binding fold domain-containing protein</fullName>
    </recommendedName>
</protein>
<feature type="domain" description="THIF-type NAD/FAD binding fold" evidence="2">
    <location>
        <begin position="52"/>
        <end position="135"/>
    </location>
</feature>
<dbReference type="PANTHER" id="PTHR10953">
    <property type="entry name" value="UBIQUITIN-ACTIVATING ENZYME E1"/>
    <property type="match status" value="1"/>
</dbReference>
<dbReference type="InterPro" id="IPR000594">
    <property type="entry name" value="ThiF_NAD_FAD-bd"/>
</dbReference>
<organism evidence="3 4">
    <name type="scientific">Fusarium oxysporum f. sp. cepae</name>
    <dbReference type="NCBI Taxonomy" id="396571"/>
    <lineage>
        <taxon>Eukaryota</taxon>
        <taxon>Fungi</taxon>
        <taxon>Dikarya</taxon>
        <taxon>Ascomycota</taxon>
        <taxon>Pezizomycotina</taxon>
        <taxon>Sordariomycetes</taxon>
        <taxon>Hypocreomycetidae</taxon>
        <taxon>Hypocreales</taxon>
        <taxon>Nectriaceae</taxon>
        <taxon>Fusarium</taxon>
        <taxon>Fusarium oxysporum species complex</taxon>
    </lineage>
</organism>
<evidence type="ECO:0000256" key="1">
    <source>
        <dbReference type="SAM" id="Coils"/>
    </source>
</evidence>
<dbReference type="GO" id="GO:0032447">
    <property type="term" value="P:protein urmylation"/>
    <property type="evidence" value="ECO:0007669"/>
    <property type="project" value="TreeGrafter"/>
</dbReference>
<dbReference type="GO" id="GO:0016779">
    <property type="term" value="F:nucleotidyltransferase activity"/>
    <property type="evidence" value="ECO:0007669"/>
    <property type="project" value="TreeGrafter"/>
</dbReference>
<accession>A0A3L6NIH0</accession>
<feature type="coiled-coil region" evidence="1">
    <location>
        <begin position="5"/>
        <end position="39"/>
    </location>
</feature>
<reference evidence="3 4" key="1">
    <citation type="journal article" date="2018" name="Sci. Rep.">
        <title>Characterisation of pathogen-specific regions and novel effector candidates in Fusarium oxysporum f. sp. cepae.</title>
        <authorList>
            <person name="Armitage A.D."/>
            <person name="Taylor A."/>
            <person name="Sobczyk M.K."/>
            <person name="Baxter L."/>
            <person name="Greenfield B.P."/>
            <person name="Bates H.J."/>
            <person name="Wilson F."/>
            <person name="Jackson A.C."/>
            <person name="Ott S."/>
            <person name="Harrison R.J."/>
            <person name="Clarkson J.P."/>
        </authorList>
    </citation>
    <scope>NUCLEOTIDE SEQUENCE [LARGE SCALE GENOMIC DNA]</scope>
    <source>
        <strain evidence="3 4">FoC_Fus2</strain>
    </source>
</reference>
<sequence length="136" mass="14992">MMEEIDNLRREIAKREVELADLRSQLAAAESQARESKEAWKWPLDNHEYERYSRQMIVPNFGLQGQLRLRNAKVLLVGAGGLGCPAAAYLAGSGIGTIGLVDGDEVEVSNLHRQVAHSTGRVGMSKVQSAITYLKE</sequence>
<dbReference type="AlphaFoldDB" id="A0A3L6NIH0"/>
<gene>
    <name evidence="3" type="ORF">BFJ65_g8172</name>
</gene>
<dbReference type="GO" id="GO:0002143">
    <property type="term" value="P:tRNA wobble position uridine thiolation"/>
    <property type="evidence" value="ECO:0007669"/>
    <property type="project" value="TreeGrafter"/>
</dbReference>
<comment type="caution">
    <text evidence="3">The sequence shown here is derived from an EMBL/GenBank/DDBJ whole genome shotgun (WGS) entry which is preliminary data.</text>
</comment>
<dbReference type="PANTHER" id="PTHR10953:SF102">
    <property type="entry name" value="ADENYLYLTRANSFERASE AND SULFURTRANSFERASE MOCS3"/>
    <property type="match status" value="1"/>
</dbReference>